<evidence type="ECO:0000313" key="5">
    <source>
        <dbReference type="EMBL" id="CAA6808725.1"/>
    </source>
</evidence>
<feature type="chain" id="PRO_5028334551" description="AB hydrolase-1 domain-containing protein" evidence="3">
    <location>
        <begin position="22"/>
        <end position="344"/>
    </location>
</feature>
<feature type="signal peptide" evidence="3">
    <location>
        <begin position="1"/>
        <end position="21"/>
    </location>
</feature>
<dbReference type="PRINTS" id="PR00793">
    <property type="entry name" value="PROAMNOPTASE"/>
</dbReference>
<dbReference type="SUPFAM" id="SSF53474">
    <property type="entry name" value="alpha/beta-Hydrolases"/>
    <property type="match status" value="1"/>
</dbReference>
<dbReference type="GO" id="GO:0008233">
    <property type="term" value="F:peptidase activity"/>
    <property type="evidence" value="ECO:0007669"/>
    <property type="project" value="InterPro"/>
</dbReference>
<evidence type="ECO:0000256" key="1">
    <source>
        <dbReference type="ARBA" id="ARBA00010088"/>
    </source>
</evidence>
<reference evidence="5" key="1">
    <citation type="submission" date="2020-01" db="EMBL/GenBank/DDBJ databases">
        <authorList>
            <person name="Meier V. D."/>
            <person name="Meier V D."/>
        </authorList>
    </citation>
    <scope>NUCLEOTIDE SEQUENCE</scope>
    <source>
        <strain evidence="5">HLG_WM_MAG_10</strain>
    </source>
</reference>
<sequence length="344" mass="38172">MQKTILIICALASIILLSSCGKDPLEANNLVPATVDDDSALPALEVNNTRLHLETFGDPNNQAIIFLHGGPGTGDYRAFTRMLERYDGYALTDSFFVIMYDQRGAGLSRRYGDINAAYSNSVPELSLANYLQDLEGIVDHFSPNQKIILFGHSWGGMHAMMYVNAHPEKVAAVILSEPGSFNAAIENELALGIASTNLLGEATNDVYWSHQNISPNNHQMLDYSFMNGFYNGLGPDYYHFSETDLLPIFRFGSVASLNDLGADGMDADGVYTFDFTTNLSQFTTKVLFINGDLNEILTPEFQDKNRAYLPNSELKMIYGVGHDLIWIKPGEHIELVKNYLDEVL</sequence>
<accession>A0A6S6T1K2</accession>
<dbReference type="Gene3D" id="3.40.50.1820">
    <property type="entry name" value="alpha/beta hydrolase"/>
    <property type="match status" value="1"/>
</dbReference>
<dbReference type="InterPro" id="IPR029058">
    <property type="entry name" value="AB_hydrolase_fold"/>
</dbReference>
<dbReference type="PANTHER" id="PTHR43194">
    <property type="entry name" value="HYDROLASE ALPHA/BETA FOLD FAMILY"/>
    <property type="match status" value="1"/>
</dbReference>
<dbReference type="InterPro" id="IPR002410">
    <property type="entry name" value="Peptidase_S33"/>
</dbReference>
<name>A0A6S6T1K2_9BACT</name>
<dbReference type="GO" id="GO:0006508">
    <property type="term" value="P:proteolysis"/>
    <property type="evidence" value="ECO:0007669"/>
    <property type="project" value="InterPro"/>
</dbReference>
<evidence type="ECO:0000256" key="2">
    <source>
        <dbReference type="ARBA" id="ARBA00022801"/>
    </source>
</evidence>
<proteinExistence type="inferred from homology"/>
<dbReference type="Pfam" id="PF00561">
    <property type="entry name" value="Abhydrolase_1"/>
    <property type="match status" value="1"/>
</dbReference>
<organism evidence="5">
    <name type="scientific">uncultured Aureispira sp</name>
    <dbReference type="NCBI Taxonomy" id="1331704"/>
    <lineage>
        <taxon>Bacteria</taxon>
        <taxon>Pseudomonadati</taxon>
        <taxon>Bacteroidota</taxon>
        <taxon>Saprospiria</taxon>
        <taxon>Saprospirales</taxon>
        <taxon>Saprospiraceae</taxon>
        <taxon>Aureispira</taxon>
        <taxon>environmental samples</taxon>
    </lineage>
</organism>
<comment type="similarity">
    <text evidence="1">Belongs to the peptidase S33 family.</text>
</comment>
<dbReference type="PROSITE" id="PS51257">
    <property type="entry name" value="PROKAR_LIPOPROTEIN"/>
    <property type="match status" value="1"/>
</dbReference>
<dbReference type="EMBL" id="CACVAQ010000145">
    <property type="protein sequence ID" value="CAA6808725.1"/>
    <property type="molecule type" value="Genomic_DNA"/>
</dbReference>
<dbReference type="InterPro" id="IPR050228">
    <property type="entry name" value="Carboxylesterase_BioH"/>
</dbReference>
<dbReference type="AlphaFoldDB" id="A0A6S6T1K2"/>
<keyword evidence="3" id="KW-0732">Signal</keyword>
<dbReference type="PANTHER" id="PTHR43194:SF2">
    <property type="entry name" value="PEROXISOMAL MEMBRANE PROTEIN LPX1"/>
    <property type="match status" value="1"/>
</dbReference>
<protein>
    <recommendedName>
        <fullName evidence="4">AB hydrolase-1 domain-containing protein</fullName>
    </recommendedName>
</protein>
<evidence type="ECO:0000259" key="4">
    <source>
        <dbReference type="Pfam" id="PF00561"/>
    </source>
</evidence>
<gene>
    <name evidence="5" type="ORF">HELGO_WM35502</name>
</gene>
<evidence type="ECO:0000256" key="3">
    <source>
        <dbReference type="SAM" id="SignalP"/>
    </source>
</evidence>
<keyword evidence="2" id="KW-0378">Hydrolase</keyword>
<dbReference type="InterPro" id="IPR000073">
    <property type="entry name" value="AB_hydrolase_1"/>
</dbReference>
<feature type="domain" description="AB hydrolase-1" evidence="4">
    <location>
        <begin position="63"/>
        <end position="329"/>
    </location>
</feature>